<dbReference type="Proteomes" id="UP001166093">
    <property type="component" value="Unassembled WGS sequence"/>
</dbReference>
<keyword evidence="4 5" id="KW-0546">Nucleotide metabolism</keyword>
<dbReference type="PANTHER" id="PTHR11241:SF0">
    <property type="entry name" value="DEOXYURIDINE 5'-TRIPHOSPHATE NUCLEOTIDOHYDROLASE"/>
    <property type="match status" value="1"/>
</dbReference>
<dbReference type="CDD" id="cd07557">
    <property type="entry name" value="trimeric_dUTPase"/>
    <property type="match status" value="1"/>
</dbReference>
<dbReference type="InterPro" id="IPR036157">
    <property type="entry name" value="dUTPase-like_sf"/>
</dbReference>
<organism evidence="7 8">
    <name type="scientific">Polyodon spathula</name>
    <name type="common">North American paddlefish</name>
    <name type="synonym">Squalus spathula</name>
    <dbReference type="NCBI Taxonomy" id="7913"/>
    <lineage>
        <taxon>Eukaryota</taxon>
        <taxon>Metazoa</taxon>
        <taxon>Chordata</taxon>
        <taxon>Craniata</taxon>
        <taxon>Vertebrata</taxon>
        <taxon>Euteleostomi</taxon>
        <taxon>Actinopterygii</taxon>
        <taxon>Chondrostei</taxon>
        <taxon>Acipenseriformes</taxon>
        <taxon>Polyodontidae</taxon>
        <taxon>Polyodon</taxon>
    </lineage>
</organism>
<dbReference type="Gene3D" id="2.70.40.10">
    <property type="match status" value="1"/>
</dbReference>
<comment type="catalytic activity">
    <reaction evidence="5">
        <text>dUTP + H2O = dUMP + diphosphate + H(+)</text>
        <dbReference type="Rhea" id="RHEA:10248"/>
        <dbReference type="ChEBI" id="CHEBI:15377"/>
        <dbReference type="ChEBI" id="CHEBI:15378"/>
        <dbReference type="ChEBI" id="CHEBI:33019"/>
        <dbReference type="ChEBI" id="CHEBI:61555"/>
        <dbReference type="ChEBI" id="CHEBI:246422"/>
        <dbReference type="EC" id="3.6.1.23"/>
    </reaction>
</comment>
<evidence type="ECO:0000313" key="7">
    <source>
        <dbReference type="EMBL" id="MBN3283260.1"/>
    </source>
</evidence>
<gene>
    <name evidence="7" type="primary">Dut_24</name>
    <name evidence="7" type="ORF">GTO93_0019298</name>
</gene>
<dbReference type="InterPro" id="IPR033704">
    <property type="entry name" value="dUTPase_trimeric"/>
</dbReference>
<feature type="non-terminal residue" evidence="7">
    <location>
        <position position="1"/>
    </location>
</feature>
<name>A0ABS2YAP4_POLSP</name>
<dbReference type="NCBIfam" id="TIGR00576">
    <property type="entry name" value="dut"/>
    <property type="match status" value="1"/>
</dbReference>
<comment type="pathway">
    <text evidence="1 5">Pyrimidine metabolism; dUMP biosynthesis; dUMP from dCTP (dUTP route): step 2/2.</text>
</comment>
<protein>
    <recommendedName>
        <fullName evidence="5">Deoxyuridine 5'-triphosphate nucleotidohydrolase</fullName>
        <shortName evidence="5">dUTPase</shortName>
        <ecNumber evidence="5">3.6.1.23</ecNumber>
    </recommendedName>
    <alternativeName>
        <fullName evidence="5">dUTP pyrophosphatase</fullName>
    </alternativeName>
</protein>
<sequence>YSAFAYEVPEGGRQKVLTDLQVRVPTGGYYARIVPRSGLASNHGIQIGAGVVDEDYTGIIWVILFNMGSEVFSIKEGDRIAQLICEKIGLPQVEEVDALDPTECGSGVNGSTG</sequence>
<proteinExistence type="inferred from homology"/>
<dbReference type="EC" id="3.6.1.23" evidence="5"/>
<comment type="caution">
    <text evidence="7">The sequence shown here is derived from an EMBL/GenBank/DDBJ whole genome shotgun (WGS) entry which is preliminary data.</text>
</comment>
<dbReference type="Pfam" id="PF00692">
    <property type="entry name" value="dUTPase"/>
    <property type="match status" value="1"/>
</dbReference>
<evidence type="ECO:0000256" key="2">
    <source>
        <dbReference type="ARBA" id="ARBA00006581"/>
    </source>
</evidence>
<keyword evidence="5" id="KW-0460">Magnesium</keyword>
<dbReference type="EMBL" id="JAAWVQ010125380">
    <property type="protein sequence ID" value="MBN3283260.1"/>
    <property type="molecule type" value="Genomic_DNA"/>
</dbReference>
<evidence type="ECO:0000256" key="5">
    <source>
        <dbReference type="RuleBase" id="RU367024"/>
    </source>
</evidence>
<dbReference type="SUPFAM" id="SSF51283">
    <property type="entry name" value="dUTPase-like"/>
    <property type="match status" value="1"/>
</dbReference>
<reference evidence="7" key="1">
    <citation type="journal article" date="2021" name="Cell">
        <title>Tracing the genetic footprints of vertebrate landing in non-teleost ray-finned fishes.</title>
        <authorList>
            <person name="Bi X."/>
            <person name="Wang K."/>
            <person name="Yang L."/>
            <person name="Pan H."/>
            <person name="Jiang H."/>
            <person name="Wei Q."/>
            <person name="Fang M."/>
            <person name="Yu H."/>
            <person name="Zhu C."/>
            <person name="Cai Y."/>
            <person name="He Y."/>
            <person name="Gan X."/>
            <person name="Zeng H."/>
            <person name="Yu D."/>
            <person name="Zhu Y."/>
            <person name="Jiang H."/>
            <person name="Qiu Q."/>
            <person name="Yang H."/>
            <person name="Zhang Y.E."/>
            <person name="Wang W."/>
            <person name="Zhu M."/>
            <person name="He S."/>
            <person name="Zhang G."/>
        </authorList>
    </citation>
    <scope>NUCLEOTIDE SEQUENCE</scope>
    <source>
        <strain evidence="7">Pddl_001</strain>
    </source>
</reference>
<evidence type="ECO:0000259" key="6">
    <source>
        <dbReference type="Pfam" id="PF00692"/>
    </source>
</evidence>
<dbReference type="PANTHER" id="PTHR11241">
    <property type="entry name" value="DEOXYURIDINE 5'-TRIPHOSPHATE NUCLEOTIDOHYDROLASE"/>
    <property type="match status" value="1"/>
</dbReference>
<evidence type="ECO:0000256" key="4">
    <source>
        <dbReference type="ARBA" id="ARBA00023080"/>
    </source>
</evidence>
<dbReference type="InterPro" id="IPR029054">
    <property type="entry name" value="dUTPase-like"/>
</dbReference>
<keyword evidence="3 5" id="KW-0378">Hydrolase</keyword>
<comment type="function">
    <text evidence="5">Involved in nucleotide metabolism via production of dUMP, the immediate precursor of thymidine nucleotides, and decreases the intracellular concentration of dUTP so that uracil cannot be incorporated into DNA.</text>
</comment>
<dbReference type="InterPro" id="IPR008181">
    <property type="entry name" value="dUTPase"/>
</dbReference>
<evidence type="ECO:0000256" key="1">
    <source>
        <dbReference type="ARBA" id="ARBA00005142"/>
    </source>
</evidence>
<comment type="similarity">
    <text evidence="2 5">Belongs to the dUTPase family.</text>
</comment>
<keyword evidence="5" id="KW-0479">Metal-binding</keyword>
<accession>A0ABS2YAP4</accession>
<feature type="domain" description="dUTPase-like" evidence="6">
    <location>
        <begin position="2"/>
        <end position="113"/>
    </location>
</feature>
<feature type="non-terminal residue" evidence="7">
    <location>
        <position position="113"/>
    </location>
</feature>
<evidence type="ECO:0000313" key="8">
    <source>
        <dbReference type="Proteomes" id="UP001166093"/>
    </source>
</evidence>
<comment type="cofactor">
    <cofactor evidence="5">
        <name>Mg(2+)</name>
        <dbReference type="ChEBI" id="CHEBI:18420"/>
    </cofactor>
</comment>
<evidence type="ECO:0000256" key="3">
    <source>
        <dbReference type="ARBA" id="ARBA00022801"/>
    </source>
</evidence>
<keyword evidence="8" id="KW-1185">Reference proteome</keyword>